<reference evidence="1 2" key="1">
    <citation type="submission" date="2024-03" db="EMBL/GenBank/DDBJ databases">
        <title>Community enrichment and isolation of bacterial strains for fucoidan degradation.</title>
        <authorList>
            <person name="Sichert A."/>
        </authorList>
    </citation>
    <scope>NUCLEOTIDE SEQUENCE [LARGE SCALE GENOMIC DNA]</scope>
    <source>
        <strain evidence="1 2">AS76</strain>
    </source>
</reference>
<sequence>MHKCKLCGNEKKLHRSHIIPEFMYKSMYDEESRFNVISSIPDKIYPPKQKGEWEWLLCKDCEQHISKYEDYAARLLNGGVEFDVKEHSSVIEISDIDYQLFKLFQLSVLWRASISTRPIFKEVNLGRHEKIVRNMLLKNNPGKSYNYGCVMLATMHEGKHLDSLVLQPELKKLGGQTVYRFIFGGFWWLYFCSSHKPDKNLVRVFLQESGVGYIFKKEISSADHIVQFAIEANL</sequence>
<dbReference type="EMBL" id="JBBMRA010000015">
    <property type="protein sequence ID" value="MEM5537455.1"/>
    <property type="molecule type" value="Genomic_DNA"/>
</dbReference>
<gene>
    <name evidence="1" type="ORF">WNY58_13750</name>
</gene>
<comment type="caution">
    <text evidence="1">The sequence shown here is derived from an EMBL/GenBank/DDBJ whole genome shotgun (WGS) entry which is preliminary data.</text>
</comment>
<evidence type="ECO:0000313" key="2">
    <source>
        <dbReference type="Proteomes" id="UP001449225"/>
    </source>
</evidence>
<dbReference type="RefSeq" id="WP_342854814.1">
    <property type="nucleotide sequence ID" value="NZ_JBBMRA010000015.1"/>
</dbReference>
<protein>
    <recommendedName>
        <fullName evidence="3">HNH endonuclease</fullName>
    </recommendedName>
</protein>
<evidence type="ECO:0000313" key="1">
    <source>
        <dbReference type="EMBL" id="MEM5537455.1"/>
    </source>
</evidence>
<dbReference type="Proteomes" id="UP001449225">
    <property type="component" value="Unassembled WGS sequence"/>
</dbReference>
<accession>A0ABU9TUQ7</accession>
<organism evidence="1 2">
    <name type="scientific">Neptuniibacter pectenicola</name>
    <dbReference type="NCBI Taxonomy" id="1806669"/>
    <lineage>
        <taxon>Bacteria</taxon>
        <taxon>Pseudomonadati</taxon>
        <taxon>Pseudomonadota</taxon>
        <taxon>Gammaproteobacteria</taxon>
        <taxon>Oceanospirillales</taxon>
        <taxon>Oceanospirillaceae</taxon>
        <taxon>Neptuniibacter</taxon>
    </lineage>
</organism>
<name>A0ABU9TUQ7_9GAMM</name>
<evidence type="ECO:0008006" key="3">
    <source>
        <dbReference type="Google" id="ProtNLM"/>
    </source>
</evidence>
<keyword evidence="2" id="KW-1185">Reference proteome</keyword>
<proteinExistence type="predicted"/>